<dbReference type="AlphaFoldDB" id="A1WEI1"/>
<protein>
    <submittedName>
        <fullName evidence="4">Type II secretion system protein E</fullName>
    </submittedName>
</protein>
<dbReference type="SUPFAM" id="SSF49879">
    <property type="entry name" value="SMAD/FHA domain"/>
    <property type="match status" value="1"/>
</dbReference>
<dbReference type="InterPro" id="IPR003593">
    <property type="entry name" value="AAA+_ATPase"/>
</dbReference>
<dbReference type="InterPro" id="IPR050921">
    <property type="entry name" value="T4SS_GSP_E_ATPase"/>
</dbReference>
<dbReference type="EMBL" id="CP000542">
    <property type="protein sequence ID" value="ABM56038.1"/>
    <property type="molecule type" value="Genomic_DNA"/>
</dbReference>
<feature type="compositionally biased region" description="Low complexity" evidence="2">
    <location>
        <begin position="154"/>
        <end position="191"/>
    </location>
</feature>
<dbReference type="Proteomes" id="UP000000374">
    <property type="component" value="Chromosome"/>
</dbReference>
<dbReference type="InterPro" id="IPR001482">
    <property type="entry name" value="T2SS/T4SS_dom"/>
</dbReference>
<sequence>MIHLELTHPDGQRQQMQVPGICSIGKGTQCELRLAGWRIAKEHARLLKSPAGVLLDAGDSFAGVQVNGRRIETQCGPLQASDIIGIGPFRLRVLDPQAPPGDECAPAPAVRDSAEPDAPRPGAGPKTHPPGAGPKTPWPTPWPGAAPTIPRPGAPAMAPPQGAATAAMPAPATPARAATDAAPPPAAERLAARADAPMRALEFEWRKRLHAKLIEAMDLRRHDVSRMSDEHLRAEADRLIVKIMQDMAADIPAALEHGALRKQILDEAVGLGPLEELLADDSVTEVMVNRFDEIYIERAGRLQKHALSFTSDQAVMGVIERIVAPLGRRIDESSPMVDARLKDGSRVNAIIAPLALKGSTLTIRKFAKRKLDAGDLVQFGSLSPAMADFLRICVQARKNIIVCGGTGSGKTTLLNILSNFIPPGERVITVEDAAELRLNHEHLISLESRPANVEGKGGVAIRELVRNTLRMRPDRIVVGECRGAEALDMLQAMNTGHEGSLTTLHANSPRDGLARLETMVLMAGMELPLAAIREQIASAVDILVQQTRFSCGTRMVTHITEISGMESGKIQLQDLFGFVNRGYAMQADGLSKVQGHFSGCDTVPHFYDELRASGARLDLDIFRPAPDSGSGGNAAGQRP</sequence>
<evidence type="ECO:0000256" key="1">
    <source>
        <dbReference type="ARBA" id="ARBA00006611"/>
    </source>
</evidence>
<dbReference type="Gene3D" id="3.40.50.300">
    <property type="entry name" value="P-loop containing nucleotide triphosphate hydrolases"/>
    <property type="match status" value="1"/>
</dbReference>
<dbReference type="CDD" id="cd00060">
    <property type="entry name" value="FHA"/>
    <property type="match status" value="1"/>
</dbReference>
<comment type="similarity">
    <text evidence="1">Belongs to the GSP E family.</text>
</comment>
<accession>A1WEI1</accession>
<dbReference type="SMART" id="SM00382">
    <property type="entry name" value="AAA"/>
    <property type="match status" value="1"/>
</dbReference>
<dbReference type="eggNOG" id="COG1716">
    <property type="taxonomic scope" value="Bacteria"/>
</dbReference>
<dbReference type="CDD" id="cd01130">
    <property type="entry name" value="VirB11-like_ATPase"/>
    <property type="match status" value="1"/>
</dbReference>
<dbReference type="PANTHER" id="PTHR30486:SF15">
    <property type="entry name" value="TYPE II_IV SECRETION SYSTEM ATPASE"/>
    <property type="match status" value="1"/>
</dbReference>
<gene>
    <name evidence="4" type="ordered locus">Veis_0247</name>
</gene>
<reference evidence="5" key="1">
    <citation type="submission" date="2006-12" db="EMBL/GenBank/DDBJ databases">
        <title>Complete sequence of chromosome 1 of Verminephrobacter eiseniae EF01-2.</title>
        <authorList>
            <person name="Copeland A."/>
            <person name="Lucas S."/>
            <person name="Lapidus A."/>
            <person name="Barry K."/>
            <person name="Detter J.C."/>
            <person name="Glavina del Rio T."/>
            <person name="Dalin E."/>
            <person name="Tice H."/>
            <person name="Pitluck S."/>
            <person name="Chertkov O."/>
            <person name="Brettin T."/>
            <person name="Bruce D."/>
            <person name="Han C."/>
            <person name="Tapia R."/>
            <person name="Gilna P."/>
            <person name="Schmutz J."/>
            <person name="Larimer F."/>
            <person name="Land M."/>
            <person name="Hauser L."/>
            <person name="Kyrpides N."/>
            <person name="Kim E."/>
            <person name="Stahl D."/>
            <person name="Richardson P."/>
        </authorList>
    </citation>
    <scope>NUCLEOTIDE SEQUENCE [LARGE SCALE GENOMIC DNA]</scope>
    <source>
        <strain evidence="5">EF01-2</strain>
    </source>
</reference>
<feature type="domain" description="FHA" evidence="3">
    <location>
        <begin position="22"/>
        <end position="71"/>
    </location>
</feature>
<dbReference type="InterPro" id="IPR027417">
    <property type="entry name" value="P-loop_NTPase"/>
</dbReference>
<dbReference type="Pfam" id="PF00437">
    <property type="entry name" value="T2SSE"/>
    <property type="match status" value="1"/>
</dbReference>
<dbReference type="Pfam" id="PF00498">
    <property type="entry name" value="FHA"/>
    <property type="match status" value="1"/>
</dbReference>
<feature type="compositionally biased region" description="Pro residues" evidence="2">
    <location>
        <begin position="127"/>
        <end position="153"/>
    </location>
</feature>
<dbReference type="HOGENOM" id="CLU_005379_4_3_4"/>
<dbReference type="Gene3D" id="2.60.200.20">
    <property type="match status" value="1"/>
</dbReference>
<evidence type="ECO:0000313" key="4">
    <source>
        <dbReference type="EMBL" id="ABM56038.1"/>
    </source>
</evidence>
<organism evidence="4 5">
    <name type="scientific">Verminephrobacter eiseniae (strain EF01-2)</name>
    <dbReference type="NCBI Taxonomy" id="391735"/>
    <lineage>
        <taxon>Bacteria</taxon>
        <taxon>Pseudomonadati</taxon>
        <taxon>Pseudomonadota</taxon>
        <taxon>Betaproteobacteria</taxon>
        <taxon>Burkholderiales</taxon>
        <taxon>Comamonadaceae</taxon>
        <taxon>Verminephrobacter</taxon>
    </lineage>
</organism>
<dbReference type="PROSITE" id="PS50006">
    <property type="entry name" value="FHA_DOMAIN"/>
    <property type="match status" value="1"/>
</dbReference>
<dbReference type="STRING" id="391735.Veis_0247"/>
<dbReference type="eggNOG" id="COG4962">
    <property type="taxonomic scope" value="Bacteria"/>
</dbReference>
<dbReference type="PANTHER" id="PTHR30486">
    <property type="entry name" value="TWITCHING MOTILITY PROTEIN PILT"/>
    <property type="match status" value="1"/>
</dbReference>
<dbReference type="GO" id="GO:0016887">
    <property type="term" value="F:ATP hydrolysis activity"/>
    <property type="evidence" value="ECO:0007669"/>
    <property type="project" value="InterPro"/>
</dbReference>
<evidence type="ECO:0000259" key="3">
    <source>
        <dbReference type="PROSITE" id="PS50006"/>
    </source>
</evidence>
<evidence type="ECO:0000313" key="5">
    <source>
        <dbReference type="Proteomes" id="UP000000374"/>
    </source>
</evidence>
<proteinExistence type="inferred from homology"/>
<dbReference type="SUPFAM" id="SSF52540">
    <property type="entry name" value="P-loop containing nucleoside triphosphate hydrolases"/>
    <property type="match status" value="1"/>
</dbReference>
<keyword evidence="5" id="KW-1185">Reference proteome</keyword>
<dbReference type="KEGG" id="vei:Veis_0247"/>
<dbReference type="InterPro" id="IPR008984">
    <property type="entry name" value="SMAD_FHA_dom_sf"/>
</dbReference>
<dbReference type="OrthoDB" id="9810761at2"/>
<evidence type="ECO:0000256" key="2">
    <source>
        <dbReference type="SAM" id="MobiDB-lite"/>
    </source>
</evidence>
<feature type="region of interest" description="Disordered" evidence="2">
    <location>
        <begin position="94"/>
        <end position="191"/>
    </location>
</feature>
<dbReference type="RefSeq" id="WP_011808057.1">
    <property type="nucleotide sequence ID" value="NC_008786.1"/>
</dbReference>
<dbReference type="GeneID" id="76458991"/>
<dbReference type="InterPro" id="IPR000253">
    <property type="entry name" value="FHA_dom"/>
</dbReference>
<dbReference type="Gene3D" id="3.30.450.380">
    <property type="match status" value="1"/>
</dbReference>
<name>A1WEI1_VEREI</name>